<dbReference type="Gene3D" id="3.20.20.120">
    <property type="entry name" value="Enolase-like C-terminal domain"/>
    <property type="match status" value="1"/>
</dbReference>
<evidence type="ECO:0000256" key="5">
    <source>
        <dbReference type="ARBA" id="ARBA00011738"/>
    </source>
</evidence>
<name>A0A1G8HDG9_9FIRM</name>
<dbReference type="EMBL" id="FNCP01000025">
    <property type="protein sequence ID" value="SDI04714.1"/>
    <property type="molecule type" value="Genomic_DNA"/>
</dbReference>
<dbReference type="RefSeq" id="WP_092335033.1">
    <property type="nucleotide sequence ID" value="NZ_FNCP01000025.1"/>
</dbReference>
<feature type="site" description="Transition state stabilizer" evidence="12">
    <location>
        <position position="195"/>
    </location>
</feature>
<feature type="binding site" evidence="13">
    <location>
        <position position="273"/>
    </location>
    <ligand>
        <name>Mg(2+)</name>
        <dbReference type="ChEBI" id="CHEBI:18420"/>
    </ligand>
</feature>
<feature type="active site" description="Proton acceptor" evidence="10">
    <location>
        <position position="331"/>
    </location>
</feature>
<comment type="subunit">
    <text evidence="5">Homodimer.</text>
</comment>
<evidence type="ECO:0000313" key="16">
    <source>
        <dbReference type="EMBL" id="SDI04714.1"/>
    </source>
</evidence>
<accession>A0A1G8HDG9</accession>
<feature type="binding site" evidence="11">
    <location>
        <position position="329"/>
    </location>
    <ligand>
        <name>(2S,3S)-3-methyl-L-aspartate</name>
        <dbReference type="ChEBI" id="CHEBI:58724"/>
    </ligand>
</feature>
<comment type="cofactor">
    <cofactor evidence="2 13">
        <name>Mg(2+)</name>
        <dbReference type="ChEBI" id="CHEBI:18420"/>
    </cofactor>
</comment>
<evidence type="ECO:0000256" key="1">
    <source>
        <dbReference type="ARBA" id="ARBA00000789"/>
    </source>
</evidence>
<dbReference type="Pfam" id="PF05034">
    <property type="entry name" value="MAAL_N"/>
    <property type="match status" value="1"/>
</dbReference>
<organism evidence="16 17">
    <name type="scientific">Desulfosporosinus hippei DSM 8344</name>
    <dbReference type="NCBI Taxonomy" id="1121419"/>
    <lineage>
        <taxon>Bacteria</taxon>
        <taxon>Bacillati</taxon>
        <taxon>Bacillota</taxon>
        <taxon>Clostridia</taxon>
        <taxon>Eubacteriales</taxon>
        <taxon>Desulfitobacteriaceae</taxon>
        <taxon>Desulfosporosinus</taxon>
    </lineage>
</organism>
<evidence type="ECO:0000256" key="7">
    <source>
        <dbReference type="ARBA" id="ARBA00022723"/>
    </source>
</evidence>
<evidence type="ECO:0000313" key="17">
    <source>
        <dbReference type="Proteomes" id="UP000198656"/>
    </source>
</evidence>
<comment type="catalytic activity">
    <reaction evidence="1">
        <text>(2S,3S)-3-methyl-L-aspartate = mesaconate + NH4(+)</text>
        <dbReference type="Rhea" id="RHEA:12829"/>
        <dbReference type="ChEBI" id="CHEBI:28938"/>
        <dbReference type="ChEBI" id="CHEBI:36986"/>
        <dbReference type="ChEBI" id="CHEBI:58724"/>
        <dbReference type="EC" id="4.3.1.2"/>
    </reaction>
</comment>
<dbReference type="SUPFAM" id="SSF51604">
    <property type="entry name" value="Enolase C-terminal domain-like"/>
    <property type="match status" value="1"/>
</dbReference>
<dbReference type="CDD" id="cd03314">
    <property type="entry name" value="MAL"/>
    <property type="match status" value="1"/>
</dbReference>
<dbReference type="AlphaFoldDB" id="A0A1G8HDG9"/>
<evidence type="ECO:0000256" key="6">
    <source>
        <dbReference type="ARBA" id="ARBA00012993"/>
    </source>
</evidence>
<dbReference type="InterPro" id="IPR022662">
    <property type="entry name" value="MeAsp_NH4-lyase_C"/>
</dbReference>
<dbReference type="GO" id="GO:0050096">
    <property type="term" value="F:methylaspartate ammonia-lyase activity"/>
    <property type="evidence" value="ECO:0007669"/>
    <property type="project" value="UniProtKB-EC"/>
</dbReference>
<protein>
    <recommendedName>
        <fullName evidence="6">methylaspartate ammonia-lyase</fullName>
        <ecNumber evidence="6">4.3.1.2</ecNumber>
    </recommendedName>
</protein>
<evidence type="ECO:0000256" key="4">
    <source>
        <dbReference type="ARBA" id="ARBA00009954"/>
    </source>
</evidence>
<feature type="binding site" evidence="11">
    <location>
        <position position="173"/>
    </location>
    <ligand>
        <name>(2S,3S)-3-methyl-L-aspartate</name>
        <dbReference type="ChEBI" id="CHEBI:58724"/>
    </ligand>
</feature>
<sequence length="417" mass="45554">MKIIDVIASPGLTGFYFDDQLAIKSGVKHDGFTYVGEPKTPGFQAVRQRGESISVMLILEDGQIASGDCAAVQYSGAGGRDPLFLANDFIPIILEEIAPKLIGQELDSFRKLVGLVENSKREDGEGYHTAIRYGVSQAILDGVAKAQRKTMTEVILNEYELPMVLEPVPIFTQTGDDRYENADKAIIKRAGVLPHALINNVETKLGKNGELLLDYVTWLKNRILTLGGDDYRPILHIDVYGTIGLAFEDDVERMVEYFVALEEAAAPLHLRIEGPMDAGSLEGQIAQLKELRLALKARGVKVEIVADEWCNTYEDIVKFVDAQAADMVQIKTPDLGGIQNTIEAVIYSKKFGVGAYVGGSCNETDSGGRTAVHVALATRPDQMLAKPGMGVDEGYMIVHNEMNRTLAVLKRVAQLPS</sequence>
<evidence type="ECO:0000259" key="14">
    <source>
        <dbReference type="Pfam" id="PF05034"/>
    </source>
</evidence>
<reference evidence="17" key="1">
    <citation type="submission" date="2016-10" db="EMBL/GenBank/DDBJ databases">
        <authorList>
            <person name="Varghese N."/>
            <person name="Submissions S."/>
        </authorList>
    </citation>
    <scope>NUCLEOTIDE SEQUENCE [LARGE SCALE GENOMIC DNA]</scope>
    <source>
        <strain evidence="17">DSM 8344</strain>
    </source>
</reference>
<dbReference type="InterPro" id="IPR029017">
    <property type="entry name" value="Enolase-like_N"/>
</dbReference>
<keyword evidence="17" id="KW-1185">Reference proteome</keyword>
<dbReference type="PANTHER" id="PTHR48073">
    <property type="entry name" value="O-SUCCINYLBENZOATE SYNTHASE-RELATED"/>
    <property type="match status" value="1"/>
</dbReference>
<evidence type="ECO:0000256" key="8">
    <source>
        <dbReference type="ARBA" id="ARBA00022842"/>
    </source>
</evidence>
<comment type="similarity">
    <text evidence="4">Belongs to the methylaspartate ammonia-lyase family.</text>
</comment>
<evidence type="ECO:0000256" key="11">
    <source>
        <dbReference type="PIRSR" id="PIRSR017107-2"/>
    </source>
</evidence>
<evidence type="ECO:0000256" key="10">
    <source>
        <dbReference type="PIRSR" id="PIRSR017107-1"/>
    </source>
</evidence>
<keyword evidence="8 13" id="KW-0460">Magnesium</keyword>
<dbReference type="NCBIfam" id="TIGR01502">
    <property type="entry name" value="B_methylAsp_ase"/>
    <property type="match status" value="1"/>
</dbReference>
<evidence type="ECO:0000256" key="9">
    <source>
        <dbReference type="ARBA" id="ARBA00023239"/>
    </source>
</evidence>
<feature type="domain" description="Methylaspartate ammonia-lyase C-terminal" evidence="15">
    <location>
        <begin position="164"/>
        <end position="411"/>
    </location>
</feature>
<evidence type="ECO:0000256" key="12">
    <source>
        <dbReference type="PIRSR" id="PIRSR017107-3"/>
    </source>
</evidence>
<dbReference type="EC" id="4.3.1.2" evidence="6"/>
<feature type="domain" description="Methylaspartate ammonia-lyase N-terminal" evidence="14">
    <location>
        <begin position="1"/>
        <end position="160"/>
    </location>
</feature>
<dbReference type="InterPro" id="IPR036849">
    <property type="entry name" value="Enolase-like_C_sf"/>
</dbReference>
<dbReference type="Proteomes" id="UP000198656">
    <property type="component" value="Unassembled WGS sequence"/>
</dbReference>
<dbReference type="InterPro" id="IPR022665">
    <property type="entry name" value="MeAsp_NH4-lyase_N"/>
</dbReference>
<evidence type="ECO:0000256" key="2">
    <source>
        <dbReference type="ARBA" id="ARBA00001946"/>
    </source>
</evidence>
<gene>
    <name evidence="16" type="ORF">SAMN05443529_12513</name>
</gene>
<dbReference type="STRING" id="1121419.SAMN05443529_12513"/>
<dbReference type="InterPro" id="IPR006395">
    <property type="entry name" value="Me_Asp_am_lyase"/>
</dbReference>
<feature type="binding site" evidence="13">
    <location>
        <position position="307"/>
    </location>
    <ligand>
        <name>Mg(2+)</name>
        <dbReference type="ChEBI" id="CHEBI:18420"/>
    </ligand>
</feature>
<dbReference type="OrthoDB" id="8630262at2"/>
<dbReference type="UniPathway" id="UPA00561">
    <property type="reaction ID" value="UER00618"/>
</dbReference>
<keyword evidence="7 13" id="KW-0479">Metal-binding</keyword>
<evidence type="ECO:0000259" key="15">
    <source>
        <dbReference type="Pfam" id="PF07476"/>
    </source>
</evidence>
<keyword evidence="9 16" id="KW-0456">Lyase</keyword>
<evidence type="ECO:0000256" key="13">
    <source>
        <dbReference type="PIRSR" id="PIRSR017107-4"/>
    </source>
</evidence>
<dbReference type="GO" id="GO:0046872">
    <property type="term" value="F:metal ion binding"/>
    <property type="evidence" value="ECO:0007669"/>
    <property type="project" value="UniProtKB-KW"/>
</dbReference>
<comment type="pathway">
    <text evidence="3">Amino-acid degradation; L-glutamate degradation via mesaconate pathway; acetate and pyruvate from L-glutamate: step 2/4.</text>
</comment>
<dbReference type="SFLD" id="SFLDF00007">
    <property type="entry name" value="methylaspartate_ammonia-lyase"/>
    <property type="match status" value="1"/>
</dbReference>
<dbReference type="PANTHER" id="PTHR48073:SF2">
    <property type="entry name" value="O-SUCCINYLBENZOATE SYNTHASE"/>
    <property type="match status" value="1"/>
</dbReference>
<dbReference type="SFLD" id="SFLDS00001">
    <property type="entry name" value="Enolase"/>
    <property type="match status" value="1"/>
</dbReference>
<proteinExistence type="inferred from homology"/>
<dbReference type="PIRSF" id="PIRSF017107">
    <property type="entry name" value="MAL"/>
    <property type="match status" value="1"/>
</dbReference>
<evidence type="ECO:0000256" key="3">
    <source>
        <dbReference type="ARBA" id="ARBA00004675"/>
    </source>
</evidence>
<dbReference type="Pfam" id="PF07476">
    <property type="entry name" value="MAAL_C"/>
    <property type="match status" value="1"/>
</dbReference>
<dbReference type="SFLD" id="SFLDG00151">
    <property type="entry name" value="methylaspartate_ammonia-lyase"/>
    <property type="match status" value="1"/>
</dbReference>
<feature type="binding site" evidence="13">
    <location>
        <position position="238"/>
    </location>
    <ligand>
        <name>Mg(2+)</name>
        <dbReference type="ChEBI" id="CHEBI:18420"/>
    </ligand>
</feature>
<dbReference type="SUPFAM" id="SSF54826">
    <property type="entry name" value="Enolase N-terminal domain-like"/>
    <property type="match status" value="1"/>
</dbReference>
<dbReference type="GO" id="GO:0019553">
    <property type="term" value="P:L-glutamate catabolic process via L-citramalate"/>
    <property type="evidence" value="ECO:0007669"/>
    <property type="project" value="UniProtKB-UniPathway"/>
</dbReference>
<dbReference type="Gene3D" id="3.30.390.10">
    <property type="entry name" value="Enolase-like, N-terminal domain"/>
    <property type="match status" value="1"/>
</dbReference>